<organism evidence="1 2">
    <name type="scientific">Elysia crispata</name>
    <name type="common">lettuce slug</name>
    <dbReference type="NCBI Taxonomy" id="231223"/>
    <lineage>
        <taxon>Eukaryota</taxon>
        <taxon>Metazoa</taxon>
        <taxon>Spiralia</taxon>
        <taxon>Lophotrochozoa</taxon>
        <taxon>Mollusca</taxon>
        <taxon>Gastropoda</taxon>
        <taxon>Heterobranchia</taxon>
        <taxon>Euthyneura</taxon>
        <taxon>Panpulmonata</taxon>
        <taxon>Sacoglossa</taxon>
        <taxon>Placobranchoidea</taxon>
        <taxon>Plakobranchidae</taxon>
        <taxon>Elysia</taxon>
    </lineage>
</organism>
<sequence>MEPGLGEPRTASFMVRPWSRGGRDLGSVILLLPPSIREERRGQAANGGDIGLTPLALFLDFRHSMGRNKRLGESGRDIERAVRYEPVFARHGACQTRTVTVEVSDGHDCAITT</sequence>
<dbReference type="AlphaFoldDB" id="A0AAE0YLL5"/>
<proteinExistence type="predicted"/>
<accession>A0AAE0YLL5</accession>
<reference evidence="1" key="1">
    <citation type="journal article" date="2023" name="G3 (Bethesda)">
        <title>A reference genome for the long-term kleptoplast-retaining sea slug Elysia crispata morphotype clarki.</title>
        <authorList>
            <person name="Eastman K.E."/>
            <person name="Pendleton A.L."/>
            <person name="Shaikh M.A."/>
            <person name="Suttiyut T."/>
            <person name="Ogas R."/>
            <person name="Tomko P."/>
            <person name="Gavelis G."/>
            <person name="Widhalm J.R."/>
            <person name="Wisecaver J.H."/>
        </authorList>
    </citation>
    <scope>NUCLEOTIDE SEQUENCE</scope>
    <source>
        <strain evidence="1">ECLA1</strain>
    </source>
</reference>
<evidence type="ECO:0000313" key="2">
    <source>
        <dbReference type="Proteomes" id="UP001283361"/>
    </source>
</evidence>
<comment type="caution">
    <text evidence="1">The sequence shown here is derived from an EMBL/GenBank/DDBJ whole genome shotgun (WGS) entry which is preliminary data.</text>
</comment>
<dbReference type="Proteomes" id="UP001283361">
    <property type="component" value="Unassembled WGS sequence"/>
</dbReference>
<protein>
    <submittedName>
        <fullName evidence="1">Uncharacterized protein</fullName>
    </submittedName>
</protein>
<name>A0AAE0YLL5_9GAST</name>
<evidence type="ECO:0000313" key="1">
    <source>
        <dbReference type="EMBL" id="KAK3750126.1"/>
    </source>
</evidence>
<dbReference type="EMBL" id="JAWDGP010005901">
    <property type="protein sequence ID" value="KAK3750126.1"/>
    <property type="molecule type" value="Genomic_DNA"/>
</dbReference>
<keyword evidence="2" id="KW-1185">Reference proteome</keyword>
<gene>
    <name evidence="1" type="ORF">RRG08_045655</name>
</gene>